<dbReference type="InterPro" id="IPR003018">
    <property type="entry name" value="GAF"/>
</dbReference>
<accession>A0A323VDQ8</accession>
<dbReference type="EMBL" id="JACIBU010000001">
    <property type="protein sequence ID" value="MBB3675826.1"/>
    <property type="molecule type" value="Genomic_DNA"/>
</dbReference>
<evidence type="ECO:0000313" key="5">
    <source>
        <dbReference type="Proteomes" id="UP000580718"/>
    </source>
</evidence>
<keyword evidence="4" id="KW-1185">Reference proteome</keyword>
<dbReference type="AlphaFoldDB" id="A0A323VDQ8"/>
<evidence type="ECO:0000313" key="4">
    <source>
        <dbReference type="Proteomes" id="UP000247602"/>
    </source>
</evidence>
<comment type="caution">
    <text evidence="3">The sequence shown here is derived from an EMBL/GenBank/DDBJ whole genome shotgun (WGS) entry which is preliminary data.</text>
</comment>
<reference evidence="3 4" key="1">
    <citation type="submission" date="2018-06" db="EMBL/GenBank/DDBJ databases">
        <title>Draft genome sequence of Modestobacter versicolor CP153-2.</title>
        <authorList>
            <person name="Gundlapally S.R."/>
        </authorList>
    </citation>
    <scope>NUCLEOTIDE SEQUENCE [LARGE SCALE GENOMIC DNA]</scope>
    <source>
        <strain evidence="3 4">CP153-2</strain>
    </source>
</reference>
<dbReference type="GO" id="GO:0016301">
    <property type="term" value="F:kinase activity"/>
    <property type="evidence" value="ECO:0007669"/>
    <property type="project" value="UniProtKB-KW"/>
</dbReference>
<keyword evidence="3" id="KW-0418">Kinase</keyword>
<evidence type="ECO:0000313" key="3">
    <source>
        <dbReference type="EMBL" id="PZA22857.1"/>
    </source>
</evidence>
<dbReference type="RefSeq" id="WP_110550873.1">
    <property type="nucleotide sequence ID" value="NZ_JACIBU010000001.1"/>
</dbReference>
<dbReference type="SUPFAM" id="SSF55781">
    <property type="entry name" value="GAF domain-like"/>
    <property type="match status" value="1"/>
</dbReference>
<dbReference type="Pfam" id="PF01590">
    <property type="entry name" value="GAF"/>
    <property type="match status" value="1"/>
</dbReference>
<dbReference type="EMBL" id="QKNV01000018">
    <property type="protein sequence ID" value="PZA22857.1"/>
    <property type="molecule type" value="Genomic_DNA"/>
</dbReference>
<dbReference type="Proteomes" id="UP000580718">
    <property type="component" value="Unassembled WGS sequence"/>
</dbReference>
<proteinExistence type="predicted"/>
<protein>
    <submittedName>
        <fullName evidence="2">GAF domain-containing protein</fullName>
    </submittedName>
    <submittedName>
        <fullName evidence="3">Histidine kinase</fullName>
    </submittedName>
</protein>
<dbReference type="InterPro" id="IPR029016">
    <property type="entry name" value="GAF-like_dom_sf"/>
</dbReference>
<reference evidence="2 5" key="2">
    <citation type="submission" date="2020-08" db="EMBL/GenBank/DDBJ databases">
        <title>Sequencing the genomes of 1000 actinobacteria strains.</title>
        <authorList>
            <person name="Klenk H.-P."/>
        </authorList>
    </citation>
    <scope>NUCLEOTIDE SEQUENCE [LARGE SCALE GENOMIC DNA]</scope>
    <source>
        <strain evidence="2 5">DSM 16678</strain>
    </source>
</reference>
<dbReference type="Proteomes" id="UP000247602">
    <property type="component" value="Unassembled WGS sequence"/>
</dbReference>
<organism evidence="3 4">
    <name type="scientific">Modestobacter versicolor</name>
    <dbReference type="NCBI Taxonomy" id="429133"/>
    <lineage>
        <taxon>Bacteria</taxon>
        <taxon>Bacillati</taxon>
        <taxon>Actinomycetota</taxon>
        <taxon>Actinomycetes</taxon>
        <taxon>Geodermatophilales</taxon>
        <taxon>Geodermatophilaceae</taxon>
        <taxon>Modestobacter</taxon>
    </lineage>
</organism>
<gene>
    <name evidence="3" type="ORF">DMO24_03045</name>
    <name evidence="2" type="ORF">FHX36_001561</name>
</gene>
<dbReference type="Gene3D" id="3.30.450.40">
    <property type="match status" value="1"/>
</dbReference>
<dbReference type="OrthoDB" id="23692at2"/>
<evidence type="ECO:0000313" key="2">
    <source>
        <dbReference type="EMBL" id="MBB3675826.1"/>
    </source>
</evidence>
<sequence length="172" mass="18599">MAALVVDDVVPFADWPAAARAALAFLHRTVGLDVWLVTRLEQPRQVVLYAHPEEVLPPGTWISWDRSFCHSMVSGVGPRVATVAAATPAYRDLETGLPQRVAAYMGVPLVTADGVLFGTLCGLSVRAQPRALSRHLPLVEMTARMLSTLLSEEEAAQRAASSSAEPMRDRPT</sequence>
<name>A0A323VDQ8_9ACTN</name>
<evidence type="ECO:0000259" key="1">
    <source>
        <dbReference type="Pfam" id="PF01590"/>
    </source>
</evidence>
<feature type="domain" description="GAF" evidence="1">
    <location>
        <begin position="17"/>
        <end position="148"/>
    </location>
</feature>
<keyword evidence="3" id="KW-0808">Transferase</keyword>